<protein>
    <submittedName>
        <fullName evidence="9">ABC transport system permease protein</fullName>
    </submittedName>
</protein>
<name>A0AAE3VX38_9ACTN</name>
<dbReference type="Pfam" id="PF02687">
    <property type="entry name" value="FtsX"/>
    <property type="match status" value="1"/>
</dbReference>
<dbReference type="GO" id="GO:0005886">
    <property type="term" value="C:plasma membrane"/>
    <property type="evidence" value="ECO:0007669"/>
    <property type="project" value="UniProtKB-SubCell"/>
</dbReference>
<comment type="similarity">
    <text evidence="6">Belongs to the ABC-4 integral membrane protein family.</text>
</comment>
<dbReference type="InterPro" id="IPR050250">
    <property type="entry name" value="Macrolide_Exporter_MacB"/>
</dbReference>
<evidence type="ECO:0000313" key="10">
    <source>
        <dbReference type="Proteomes" id="UP001240236"/>
    </source>
</evidence>
<comment type="subcellular location">
    <subcellularLocation>
        <location evidence="1">Cell membrane</location>
        <topology evidence="1">Multi-pass membrane protein</topology>
    </subcellularLocation>
</comment>
<dbReference type="PANTHER" id="PTHR30572">
    <property type="entry name" value="MEMBRANE COMPONENT OF TRANSPORTER-RELATED"/>
    <property type="match status" value="1"/>
</dbReference>
<feature type="domain" description="ABC3 transporter permease C-terminal" evidence="8">
    <location>
        <begin position="298"/>
        <end position="416"/>
    </location>
</feature>
<dbReference type="PANTHER" id="PTHR30572:SF4">
    <property type="entry name" value="ABC TRANSPORTER PERMEASE YTRF"/>
    <property type="match status" value="1"/>
</dbReference>
<accession>A0AAE3VX38</accession>
<dbReference type="GO" id="GO:0022857">
    <property type="term" value="F:transmembrane transporter activity"/>
    <property type="evidence" value="ECO:0007669"/>
    <property type="project" value="TreeGrafter"/>
</dbReference>
<keyword evidence="5 7" id="KW-0472">Membrane</keyword>
<evidence type="ECO:0000256" key="1">
    <source>
        <dbReference type="ARBA" id="ARBA00004651"/>
    </source>
</evidence>
<keyword evidence="4 7" id="KW-1133">Transmembrane helix</keyword>
<evidence type="ECO:0000256" key="4">
    <source>
        <dbReference type="ARBA" id="ARBA00022989"/>
    </source>
</evidence>
<sequence length="422" mass="43911">MRRLSGRNRSALIIGMQGIRARKLRTLLSMVSLFLGILAVVAVQAGASIAERALLSDIELTSGYDGTRVADLYGGPAGTVDLVADTVAGRADAVALVQVQATIGESGVSPIQTGPSGTYQDAVTEGPAEFCNQTGPEQVCPPIGRAISVQLNALTGDVRTFRPFRHLSGEWLTFGTVPSLSPRIVLNKEAAEGFRLYPVPAALRIDGGTGGSVTPQFVGVVDDGTGWPQAYVRMDELTEWTSTQNAGIQVLLNGQTPVEQVLSSKLRAKGMEFAPYEVQSREDLQDQIGLMRLLFLGLSAFVLLIGVAGVLNVGLATVGERVEEFALRRAVGTPRSLLAGIVLAETLLTGLLTAGAAIGFAAGALEVAAGFIGGTDPVLADLQFPWEAAVAGIVAGLVAGILGGFVPALRAARIPIATVMRA</sequence>
<dbReference type="RefSeq" id="WP_307237785.1">
    <property type="nucleotide sequence ID" value="NZ_JAUSUZ010000001.1"/>
</dbReference>
<evidence type="ECO:0000256" key="7">
    <source>
        <dbReference type="SAM" id="Phobius"/>
    </source>
</evidence>
<evidence type="ECO:0000256" key="5">
    <source>
        <dbReference type="ARBA" id="ARBA00023136"/>
    </source>
</evidence>
<dbReference type="AlphaFoldDB" id="A0AAE3VX38"/>
<feature type="transmembrane region" description="Helical" evidence="7">
    <location>
        <begin position="337"/>
        <end position="364"/>
    </location>
</feature>
<organism evidence="9 10">
    <name type="scientific">Catenuloplanes indicus</name>
    <dbReference type="NCBI Taxonomy" id="137267"/>
    <lineage>
        <taxon>Bacteria</taxon>
        <taxon>Bacillati</taxon>
        <taxon>Actinomycetota</taxon>
        <taxon>Actinomycetes</taxon>
        <taxon>Micromonosporales</taxon>
        <taxon>Micromonosporaceae</taxon>
        <taxon>Catenuloplanes</taxon>
    </lineage>
</organism>
<dbReference type="EMBL" id="JAUSUZ010000001">
    <property type="protein sequence ID" value="MDQ0365321.1"/>
    <property type="molecule type" value="Genomic_DNA"/>
</dbReference>
<proteinExistence type="inferred from homology"/>
<evidence type="ECO:0000259" key="8">
    <source>
        <dbReference type="Pfam" id="PF02687"/>
    </source>
</evidence>
<feature type="transmembrane region" description="Helical" evidence="7">
    <location>
        <begin position="384"/>
        <end position="406"/>
    </location>
</feature>
<feature type="transmembrane region" description="Helical" evidence="7">
    <location>
        <begin position="293"/>
        <end position="316"/>
    </location>
</feature>
<dbReference type="Proteomes" id="UP001240236">
    <property type="component" value="Unassembled WGS sequence"/>
</dbReference>
<keyword evidence="2" id="KW-1003">Cell membrane</keyword>
<evidence type="ECO:0000256" key="2">
    <source>
        <dbReference type="ARBA" id="ARBA00022475"/>
    </source>
</evidence>
<keyword evidence="10" id="KW-1185">Reference proteome</keyword>
<gene>
    <name evidence="9" type="ORF">J2S42_001990</name>
</gene>
<reference evidence="9 10" key="1">
    <citation type="submission" date="2023-07" db="EMBL/GenBank/DDBJ databases">
        <title>Sequencing the genomes of 1000 actinobacteria strains.</title>
        <authorList>
            <person name="Klenk H.-P."/>
        </authorList>
    </citation>
    <scope>NUCLEOTIDE SEQUENCE [LARGE SCALE GENOMIC DNA]</scope>
    <source>
        <strain evidence="9 10">DSM 44709</strain>
    </source>
</reference>
<dbReference type="InterPro" id="IPR003838">
    <property type="entry name" value="ABC3_permease_C"/>
</dbReference>
<keyword evidence="3 7" id="KW-0812">Transmembrane</keyword>
<comment type="caution">
    <text evidence="9">The sequence shown here is derived from an EMBL/GenBank/DDBJ whole genome shotgun (WGS) entry which is preliminary data.</text>
</comment>
<evidence type="ECO:0000256" key="6">
    <source>
        <dbReference type="ARBA" id="ARBA00038076"/>
    </source>
</evidence>
<evidence type="ECO:0000256" key="3">
    <source>
        <dbReference type="ARBA" id="ARBA00022692"/>
    </source>
</evidence>
<evidence type="ECO:0000313" key="9">
    <source>
        <dbReference type="EMBL" id="MDQ0365321.1"/>
    </source>
</evidence>